<dbReference type="WBParaSite" id="MBELARI_LOCUS10766">
    <property type="protein sequence ID" value="MBELARI_LOCUS10766"/>
    <property type="gene ID" value="MBELARI_LOCUS10766"/>
</dbReference>
<proteinExistence type="predicted"/>
<sequence length="161" mass="18207">MSKGEISTKFPERRTQLSTKEAAGATSIHLFEMVINEAKSHQIYTYPEDSQNSVKQWSHSYKLPFLEVLSKRGTQSDQKIKELIRELTLLAEKLINDSNPQKENLIWSLQSLPSEILSYFKSVIQIAKPLLAKMLAARCLALKLLKNCTHNAGFSKGVSRS</sequence>
<keyword evidence="2" id="KW-1185">Reference proteome</keyword>
<feature type="region of interest" description="Disordered" evidence="1">
    <location>
        <begin position="1"/>
        <end position="21"/>
    </location>
</feature>
<accession>A0AAF3EA40</accession>
<organism evidence="2 3">
    <name type="scientific">Mesorhabditis belari</name>
    <dbReference type="NCBI Taxonomy" id="2138241"/>
    <lineage>
        <taxon>Eukaryota</taxon>
        <taxon>Metazoa</taxon>
        <taxon>Ecdysozoa</taxon>
        <taxon>Nematoda</taxon>
        <taxon>Chromadorea</taxon>
        <taxon>Rhabditida</taxon>
        <taxon>Rhabditina</taxon>
        <taxon>Rhabditomorpha</taxon>
        <taxon>Rhabditoidea</taxon>
        <taxon>Rhabditidae</taxon>
        <taxon>Mesorhabditinae</taxon>
        <taxon>Mesorhabditis</taxon>
    </lineage>
</organism>
<reference evidence="3" key="1">
    <citation type="submission" date="2024-02" db="UniProtKB">
        <authorList>
            <consortium name="WormBaseParasite"/>
        </authorList>
    </citation>
    <scope>IDENTIFICATION</scope>
</reference>
<evidence type="ECO:0000313" key="3">
    <source>
        <dbReference type="WBParaSite" id="MBELARI_LOCUS10766"/>
    </source>
</evidence>
<evidence type="ECO:0000313" key="2">
    <source>
        <dbReference type="Proteomes" id="UP000887575"/>
    </source>
</evidence>
<dbReference type="AlphaFoldDB" id="A0AAF3EA40"/>
<evidence type="ECO:0000256" key="1">
    <source>
        <dbReference type="SAM" id="MobiDB-lite"/>
    </source>
</evidence>
<dbReference type="Proteomes" id="UP000887575">
    <property type="component" value="Unassembled WGS sequence"/>
</dbReference>
<name>A0AAF3EA40_9BILA</name>
<protein>
    <submittedName>
        <fullName evidence="3">Uncharacterized protein</fullName>
    </submittedName>
</protein>